<organism evidence="4 5">
    <name type="scientific">Crocosphaera chwakensis CCY0110</name>
    <dbReference type="NCBI Taxonomy" id="391612"/>
    <lineage>
        <taxon>Bacteria</taxon>
        <taxon>Bacillati</taxon>
        <taxon>Cyanobacteriota</taxon>
        <taxon>Cyanophyceae</taxon>
        <taxon>Oscillatoriophycideae</taxon>
        <taxon>Chroococcales</taxon>
        <taxon>Aphanothecaceae</taxon>
        <taxon>Crocosphaera</taxon>
        <taxon>Crocosphaera chwakensis</taxon>
    </lineage>
</organism>
<evidence type="ECO:0000256" key="1">
    <source>
        <dbReference type="SAM" id="MobiDB-lite"/>
    </source>
</evidence>
<protein>
    <submittedName>
        <fullName evidence="4">Beta-Ig-H3/fasciclin</fullName>
    </submittedName>
</protein>
<dbReference type="InterPro" id="IPR036378">
    <property type="entry name" value="FAS1_dom_sf"/>
</dbReference>
<dbReference type="Pfam" id="PF02469">
    <property type="entry name" value="Fasciclin"/>
    <property type="match status" value="1"/>
</dbReference>
<accession>A3IW21</accession>
<name>A3IW21_9CHRO</name>
<feature type="region of interest" description="Disordered" evidence="1">
    <location>
        <begin position="29"/>
        <end position="50"/>
    </location>
</feature>
<evidence type="ECO:0000256" key="2">
    <source>
        <dbReference type="SAM" id="SignalP"/>
    </source>
</evidence>
<evidence type="ECO:0000313" key="5">
    <source>
        <dbReference type="Proteomes" id="UP000003781"/>
    </source>
</evidence>
<dbReference type="Gene3D" id="2.30.180.10">
    <property type="entry name" value="FAS1 domain"/>
    <property type="match status" value="1"/>
</dbReference>
<dbReference type="FunFam" id="2.30.180.10:FF:000032">
    <property type="entry name" value="Fasciclin domain-containing protein, putative"/>
    <property type="match status" value="1"/>
</dbReference>
<dbReference type="eggNOG" id="COG2335">
    <property type="taxonomic scope" value="Bacteria"/>
</dbReference>
<feature type="chain" id="PRO_5002653954" evidence="2">
    <location>
        <begin position="29"/>
        <end position="201"/>
    </location>
</feature>
<reference evidence="4 5" key="1">
    <citation type="submission" date="2007-03" db="EMBL/GenBank/DDBJ databases">
        <authorList>
            <person name="Stal L."/>
            <person name="Ferriera S."/>
            <person name="Johnson J."/>
            <person name="Kravitz S."/>
            <person name="Beeson K."/>
            <person name="Sutton G."/>
            <person name="Rogers Y.-H."/>
            <person name="Friedman R."/>
            <person name="Frazier M."/>
            <person name="Venter J.C."/>
        </authorList>
    </citation>
    <scope>NUCLEOTIDE SEQUENCE [LARGE SCALE GENOMIC DNA]</scope>
    <source>
        <strain evidence="4 5">CCY0110</strain>
    </source>
</reference>
<dbReference type="SMART" id="SM00554">
    <property type="entry name" value="FAS1"/>
    <property type="match status" value="1"/>
</dbReference>
<dbReference type="PROSITE" id="PS50213">
    <property type="entry name" value="FAS1"/>
    <property type="match status" value="1"/>
</dbReference>
<comment type="caution">
    <text evidence="4">The sequence shown here is derived from an EMBL/GenBank/DDBJ whole genome shotgun (WGS) entry which is preliminary data.</text>
</comment>
<sequence>MNSLKEKLTVFTSLLSMSTLLITPVAIANPNNSDSMRENTSTQMTNQDSQSQMENNLVGVAVNSNQFDTLVKAIEAAGLKDTLAQGGPYTIFAPTNEAFNELPDGALNYLLQPENQDVLKEVLSYHVVSREVTASELSTGTVDTLGGGVSVLTNSEQVIVNNASVINPNIEADNGVIHAINRVLMPSELRERLVSELQAQR</sequence>
<dbReference type="PANTHER" id="PTHR10900">
    <property type="entry name" value="PERIOSTIN-RELATED"/>
    <property type="match status" value="1"/>
</dbReference>
<evidence type="ECO:0000313" key="4">
    <source>
        <dbReference type="EMBL" id="EAZ89332.1"/>
    </source>
</evidence>
<keyword evidence="5" id="KW-1185">Reference proteome</keyword>
<feature type="signal peptide" evidence="2">
    <location>
        <begin position="1"/>
        <end position="28"/>
    </location>
</feature>
<dbReference type="GO" id="GO:0005615">
    <property type="term" value="C:extracellular space"/>
    <property type="evidence" value="ECO:0007669"/>
    <property type="project" value="TreeGrafter"/>
</dbReference>
<evidence type="ECO:0000259" key="3">
    <source>
        <dbReference type="PROSITE" id="PS50213"/>
    </source>
</evidence>
<dbReference type="SUPFAM" id="SSF82153">
    <property type="entry name" value="FAS1 domain"/>
    <property type="match status" value="1"/>
</dbReference>
<dbReference type="OrthoDB" id="9800666at2"/>
<dbReference type="InterPro" id="IPR050904">
    <property type="entry name" value="Adhesion/Biosynth-related"/>
</dbReference>
<dbReference type="InterPro" id="IPR000782">
    <property type="entry name" value="FAS1_domain"/>
</dbReference>
<dbReference type="EMBL" id="AAXW01000047">
    <property type="protein sequence ID" value="EAZ89332.1"/>
    <property type="molecule type" value="Genomic_DNA"/>
</dbReference>
<proteinExistence type="predicted"/>
<dbReference type="Proteomes" id="UP000003781">
    <property type="component" value="Unassembled WGS sequence"/>
</dbReference>
<feature type="domain" description="FAS1" evidence="3">
    <location>
        <begin position="54"/>
        <end position="184"/>
    </location>
</feature>
<dbReference type="AlphaFoldDB" id="A3IW21"/>
<keyword evidence="2" id="KW-0732">Signal</keyword>
<dbReference type="PANTHER" id="PTHR10900:SF77">
    <property type="entry name" value="FI19380P1"/>
    <property type="match status" value="1"/>
</dbReference>
<gene>
    <name evidence="4" type="ORF">CY0110_20520</name>
</gene>